<dbReference type="Pfam" id="PF13560">
    <property type="entry name" value="HTH_31"/>
    <property type="match status" value="1"/>
</dbReference>
<dbReference type="InterPro" id="IPR001387">
    <property type="entry name" value="Cro/C1-type_HTH"/>
</dbReference>
<name>A0ABW0WNK1_STRNO</name>
<evidence type="ECO:0000313" key="1">
    <source>
        <dbReference type="EMBL" id="MFC5659818.1"/>
    </source>
</evidence>
<protein>
    <submittedName>
        <fullName evidence="1">Helix-turn-helix domain-containing protein</fullName>
    </submittedName>
</protein>
<dbReference type="SUPFAM" id="SSF47413">
    <property type="entry name" value="lambda repressor-like DNA-binding domains"/>
    <property type="match status" value="1"/>
</dbReference>
<gene>
    <name evidence="1" type="ORF">ACFP3J_30640</name>
</gene>
<dbReference type="Proteomes" id="UP001596065">
    <property type="component" value="Unassembled WGS sequence"/>
</dbReference>
<proteinExistence type="predicted"/>
<dbReference type="RefSeq" id="WP_344353886.1">
    <property type="nucleotide sequence ID" value="NZ_BAAASM010000083.1"/>
</dbReference>
<keyword evidence="2" id="KW-1185">Reference proteome</keyword>
<comment type="caution">
    <text evidence="1">The sequence shown here is derived from an EMBL/GenBank/DDBJ whole genome shotgun (WGS) entry which is preliminary data.</text>
</comment>
<dbReference type="CDD" id="cd00093">
    <property type="entry name" value="HTH_XRE"/>
    <property type="match status" value="1"/>
</dbReference>
<reference evidence="2" key="1">
    <citation type="journal article" date="2019" name="Int. J. Syst. Evol. Microbiol.">
        <title>The Global Catalogue of Microorganisms (GCM) 10K type strain sequencing project: providing services to taxonomists for standard genome sequencing and annotation.</title>
        <authorList>
            <consortium name="The Broad Institute Genomics Platform"/>
            <consortium name="The Broad Institute Genome Sequencing Center for Infectious Disease"/>
            <person name="Wu L."/>
            <person name="Ma J."/>
        </authorList>
    </citation>
    <scope>NUCLEOTIDE SEQUENCE [LARGE SCALE GENOMIC DNA]</scope>
    <source>
        <strain evidence="2">KCTC 5701</strain>
    </source>
</reference>
<evidence type="ECO:0000313" key="2">
    <source>
        <dbReference type="Proteomes" id="UP001596065"/>
    </source>
</evidence>
<organism evidence="1 2">
    <name type="scientific">Streptomyces nogalater</name>
    <dbReference type="NCBI Taxonomy" id="38314"/>
    <lineage>
        <taxon>Bacteria</taxon>
        <taxon>Bacillati</taxon>
        <taxon>Actinomycetota</taxon>
        <taxon>Actinomycetes</taxon>
        <taxon>Kitasatosporales</taxon>
        <taxon>Streptomycetaceae</taxon>
        <taxon>Streptomyces</taxon>
    </lineage>
</organism>
<dbReference type="InterPro" id="IPR010982">
    <property type="entry name" value="Lambda_DNA-bd_dom_sf"/>
</dbReference>
<sequence>MEAPLTARCAGCGHEFLQRTGPGRPRLYCSERCRRQAQRRRDRAKISAGDRGQIAAAALIEEMYRLTSRLSTELSGPLDELLVTASRLGRLSECLVGNTVRERLERGQGWAELAAAAGVSERSARARWNPQRVRRLAQDVAPSALSQTTDLSASAQLGSGTDMLVGALRQLPGTASAAQVATAAVRAGLSFNEADRALAGKDILPWDRMRSLVEQLGGHSEDLHFLWQVSLQASSPPPASVEEAAGRLAAALRGILLAAGQPPLDEVASLTGVSADRLEAILLGRCVPAWDTIAALATALRTDPSLLRNLWDGVRCTFSASPHHFPRGGFLLG</sequence>
<accession>A0ABW0WNK1</accession>
<dbReference type="EMBL" id="JBHSOE010000075">
    <property type="protein sequence ID" value="MFC5659818.1"/>
    <property type="molecule type" value="Genomic_DNA"/>
</dbReference>